<gene>
    <name evidence="2" type="ORF">PHYEVI_LOCUS5519</name>
</gene>
<feature type="region of interest" description="Disordered" evidence="1">
    <location>
        <begin position="51"/>
        <end position="111"/>
    </location>
</feature>
<evidence type="ECO:0000256" key="1">
    <source>
        <dbReference type="SAM" id="MobiDB-lite"/>
    </source>
</evidence>
<dbReference type="AlphaFoldDB" id="A0A9N9TNM1"/>
<dbReference type="EMBL" id="OU900095">
    <property type="protein sequence ID" value="CAG9859145.1"/>
    <property type="molecule type" value="Genomic_DNA"/>
</dbReference>
<evidence type="ECO:0000313" key="2">
    <source>
        <dbReference type="EMBL" id="CAG9859145.1"/>
    </source>
</evidence>
<protein>
    <submittedName>
        <fullName evidence="2">Uncharacterized protein</fullName>
    </submittedName>
</protein>
<reference evidence="2" key="1">
    <citation type="submission" date="2022-01" db="EMBL/GenBank/DDBJ databases">
        <authorList>
            <person name="King R."/>
        </authorList>
    </citation>
    <scope>NUCLEOTIDE SEQUENCE</scope>
</reference>
<evidence type="ECO:0000313" key="3">
    <source>
        <dbReference type="Proteomes" id="UP001153712"/>
    </source>
</evidence>
<proteinExistence type="predicted"/>
<feature type="compositionally biased region" description="Basic and acidic residues" evidence="1">
    <location>
        <begin position="78"/>
        <end position="95"/>
    </location>
</feature>
<organism evidence="2 3">
    <name type="scientific">Phyllotreta striolata</name>
    <name type="common">Striped flea beetle</name>
    <name type="synonym">Crioceris striolata</name>
    <dbReference type="NCBI Taxonomy" id="444603"/>
    <lineage>
        <taxon>Eukaryota</taxon>
        <taxon>Metazoa</taxon>
        <taxon>Ecdysozoa</taxon>
        <taxon>Arthropoda</taxon>
        <taxon>Hexapoda</taxon>
        <taxon>Insecta</taxon>
        <taxon>Pterygota</taxon>
        <taxon>Neoptera</taxon>
        <taxon>Endopterygota</taxon>
        <taxon>Coleoptera</taxon>
        <taxon>Polyphaga</taxon>
        <taxon>Cucujiformia</taxon>
        <taxon>Chrysomeloidea</taxon>
        <taxon>Chrysomelidae</taxon>
        <taxon>Galerucinae</taxon>
        <taxon>Alticini</taxon>
        <taxon>Phyllotreta</taxon>
    </lineage>
</organism>
<accession>A0A9N9TNM1</accession>
<sequence>MESIGKRTNRFLRQRRRRGLRINQKNGTYCFENPFKDLDFNLPSYTREKESMYEQLQKDESTSTAGLCRSKKIPANAETEKKQTAKIRGQGDELKRNKKVKRKKCKSARTS</sequence>
<dbReference type="Proteomes" id="UP001153712">
    <property type="component" value="Chromosome 2"/>
</dbReference>
<feature type="compositionally biased region" description="Basic and acidic residues" evidence="1">
    <location>
        <begin position="51"/>
        <end position="61"/>
    </location>
</feature>
<name>A0A9N9TNM1_PHYSR</name>
<keyword evidence="3" id="KW-1185">Reference proteome</keyword>
<feature type="compositionally biased region" description="Basic residues" evidence="1">
    <location>
        <begin position="96"/>
        <end position="111"/>
    </location>
</feature>